<accession>A0A5K3G2S3</accession>
<protein>
    <submittedName>
        <fullName evidence="1">Transposase</fullName>
    </submittedName>
</protein>
<dbReference type="AlphaFoldDB" id="A0A5K3G2S3"/>
<proteinExistence type="predicted"/>
<sequence length="98" mass="10549">TWPQPIPCLSAIQCHERKIGSQPEKDSDGRRLTRGSGFRLVNKACSVVPVFYLLGLGYSTVASDEGADILDHLAAANPVSLCVPMACEEGKQPTREGH</sequence>
<reference evidence="1" key="1">
    <citation type="submission" date="2019-11" db="UniProtKB">
        <authorList>
            <consortium name="WormBaseParasite"/>
        </authorList>
    </citation>
    <scope>IDENTIFICATION</scope>
</reference>
<name>A0A5K3G2S3_MESCO</name>
<organism evidence="1">
    <name type="scientific">Mesocestoides corti</name>
    <name type="common">Flatworm</name>
    <dbReference type="NCBI Taxonomy" id="53468"/>
    <lineage>
        <taxon>Eukaryota</taxon>
        <taxon>Metazoa</taxon>
        <taxon>Spiralia</taxon>
        <taxon>Lophotrochozoa</taxon>
        <taxon>Platyhelminthes</taxon>
        <taxon>Cestoda</taxon>
        <taxon>Eucestoda</taxon>
        <taxon>Cyclophyllidea</taxon>
        <taxon>Mesocestoididae</taxon>
        <taxon>Mesocestoides</taxon>
    </lineage>
</organism>
<dbReference type="WBParaSite" id="MCU_012413-RA">
    <property type="protein sequence ID" value="MCU_012413-RA"/>
    <property type="gene ID" value="MCU_012413"/>
</dbReference>
<evidence type="ECO:0000313" key="1">
    <source>
        <dbReference type="WBParaSite" id="MCU_012413-RA"/>
    </source>
</evidence>